<comment type="caution">
    <text evidence="1">The sequence shown here is derived from an EMBL/GenBank/DDBJ whole genome shotgun (WGS) entry which is preliminary data.</text>
</comment>
<dbReference type="OrthoDB" id="882224at2"/>
<dbReference type="RefSeq" id="WP_035849050.1">
    <property type="nucleotide sequence ID" value="NZ_KK073874.1"/>
</dbReference>
<dbReference type="SUPFAM" id="SSF159238">
    <property type="entry name" value="SO1590-like"/>
    <property type="match status" value="1"/>
</dbReference>
<keyword evidence="2" id="KW-1185">Reference proteome</keyword>
<dbReference type="InterPro" id="IPR021607">
    <property type="entry name" value="DUF3224"/>
</dbReference>
<dbReference type="Pfam" id="PF11528">
    <property type="entry name" value="DUF3224"/>
    <property type="match status" value="1"/>
</dbReference>
<organism evidence="1 2">
    <name type="scientific">Cryptosporangium arvum DSM 44712</name>
    <dbReference type="NCBI Taxonomy" id="927661"/>
    <lineage>
        <taxon>Bacteria</taxon>
        <taxon>Bacillati</taxon>
        <taxon>Actinomycetota</taxon>
        <taxon>Actinomycetes</taxon>
        <taxon>Cryptosporangiales</taxon>
        <taxon>Cryptosporangiaceae</taxon>
        <taxon>Cryptosporangium</taxon>
    </lineage>
</organism>
<dbReference type="InterPro" id="IPR023159">
    <property type="entry name" value="SO1590-like_sf"/>
</dbReference>
<dbReference type="Gene3D" id="2.40.350.10">
    <property type="entry name" value="SO1590-like"/>
    <property type="match status" value="1"/>
</dbReference>
<evidence type="ECO:0008006" key="3">
    <source>
        <dbReference type="Google" id="ProtNLM"/>
    </source>
</evidence>
<dbReference type="AlphaFoldDB" id="A0A011ADX8"/>
<dbReference type="PATRIC" id="fig|927661.3.peg.1285"/>
<name>A0A011ADX8_9ACTN</name>
<evidence type="ECO:0000313" key="2">
    <source>
        <dbReference type="Proteomes" id="UP000021053"/>
    </source>
</evidence>
<dbReference type="HOGENOM" id="CLU_111671_1_1_11"/>
<evidence type="ECO:0000313" key="1">
    <source>
        <dbReference type="EMBL" id="EXG80241.1"/>
    </source>
</evidence>
<gene>
    <name evidence="1" type="ORF">CryarDRAFT_1307</name>
</gene>
<dbReference type="EMBL" id="JFBT01000001">
    <property type="protein sequence ID" value="EXG80241.1"/>
    <property type="molecule type" value="Genomic_DNA"/>
</dbReference>
<sequence>MTRATASFTVDSFDPVGEPDGIISSVVLTKTFTGDVEATSTVRMTAAAQTAYVALELITGTLHGRKGSFVLLHAATPEDTRWVIVTDSGTDELTGLSGTAVLVRHDDGSHTFTVDYDLPK</sequence>
<reference evidence="1 2" key="1">
    <citation type="submission" date="2013-07" db="EMBL/GenBank/DDBJ databases">
        <authorList>
            <consortium name="DOE Joint Genome Institute"/>
            <person name="Eisen J."/>
            <person name="Huntemann M."/>
            <person name="Han J."/>
            <person name="Chen A."/>
            <person name="Kyrpides N."/>
            <person name="Mavromatis K."/>
            <person name="Markowitz V."/>
            <person name="Palaniappan K."/>
            <person name="Ivanova N."/>
            <person name="Schaumberg A."/>
            <person name="Pati A."/>
            <person name="Liolios K."/>
            <person name="Nordberg H.P."/>
            <person name="Cantor M.N."/>
            <person name="Hua S.X."/>
            <person name="Woyke T."/>
        </authorList>
    </citation>
    <scope>NUCLEOTIDE SEQUENCE [LARGE SCALE GENOMIC DNA]</scope>
    <source>
        <strain evidence="1 2">DSM 44712</strain>
    </source>
</reference>
<protein>
    <recommendedName>
        <fullName evidence="3">DUF3224 domain-containing protein</fullName>
    </recommendedName>
</protein>
<proteinExistence type="predicted"/>
<dbReference type="Proteomes" id="UP000021053">
    <property type="component" value="Unassembled WGS sequence"/>
</dbReference>
<accession>A0A011ADX8</accession>